<dbReference type="GO" id="GO:0006099">
    <property type="term" value="P:tricarboxylic acid cycle"/>
    <property type="evidence" value="ECO:0007669"/>
    <property type="project" value="UniProtKB-KW"/>
</dbReference>
<evidence type="ECO:0000256" key="1">
    <source>
        <dbReference type="ARBA" id="ARBA00001938"/>
    </source>
</evidence>
<evidence type="ECO:0000256" key="7">
    <source>
        <dbReference type="ARBA" id="ARBA00022823"/>
    </source>
</evidence>
<dbReference type="Pfam" id="PF00364">
    <property type="entry name" value="Biotin_lipoyl"/>
    <property type="match status" value="1"/>
</dbReference>
<dbReference type="Gene3D" id="3.30.559.10">
    <property type="entry name" value="Chloramphenicol acetyltransferase-like domain"/>
    <property type="match status" value="1"/>
</dbReference>
<comment type="caution">
    <text evidence="13">The sequence shown here is derived from an EMBL/GenBank/DDBJ whole genome shotgun (WGS) entry which is preliminary data.</text>
</comment>
<evidence type="ECO:0000256" key="11">
    <source>
        <dbReference type="SAM" id="MobiDB-lite"/>
    </source>
</evidence>
<comment type="pathway">
    <text evidence="2">Amino-acid degradation; L-lysine degradation via saccharopine pathway; glutaryl-CoA from L-lysine: step 6/6.</text>
</comment>
<evidence type="ECO:0000256" key="2">
    <source>
        <dbReference type="ARBA" id="ARBA00005145"/>
    </source>
</evidence>
<dbReference type="GO" id="GO:0033512">
    <property type="term" value="P:L-lysine catabolic process to acetyl-CoA via saccharopine"/>
    <property type="evidence" value="ECO:0007669"/>
    <property type="project" value="UniProtKB-UniPathway"/>
</dbReference>
<dbReference type="NCBIfam" id="NF004309">
    <property type="entry name" value="PRK05704.1"/>
    <property type="match status" value="1"/>
</dbReference>
<evidence type="ECO:0000256" key="4">
    <source>
        <dbReference type="ARBA" id="ARBA00012945"/>
    </source>
</evidence>
<feature type="domain" description="Lipoyl-binding" evidence="12">
    <location>
        <begin position="51"/>
        <end position="126"/>
    </location>
</feature>
<feature type="compositionally biased region" description="Low complexity" evidence="11">
    <location>
        <begin position="601"/>
        <end position="617"/>
    </location>
</feature>
<evidence type="ECO:0000313" key="14">
    <source>
        <dbReference type="Proteomes" id="UP000298327"/>
    </source>
</evidence>
<dbReference type="Pfam" id="PF00198">
    <property type="entry name" value="2-oxoacid_dh"/>
    <property type="match status" value="1"/>
</dbReference>
<keyword evidence="7" id="KW-0450">Lipoyl</keyword>
<dbReference type="GO" id="GO:0005739">
    <property type="term" value="C:mitochondrion"/>
    <property type="evidence" value="ECO:0007669"/>
    <property type="project" value="TreeGrafter"/>
</dbReference>
<feature type="compositionally biased region" description="Acidic residues" evidence="11">
    <location>
        <begin position="865"/>
        <end position="875"/>
    </location>
</feature>
<dbReference type="InterPro" id="IPR001078">
    <property type="entry name" value="2-oxoacid_DH_actylTfrase"/>
</dbReference>
<dbReference type="InterPro" id="IPR050537">
    <property type="entry name" value="2-oxoacid_dehydrogenase"/>
</dbReference>
<dbReference type="Proteomes" id="UP000298327">
    <property type="component" value="Unassembled WGS sequence"/>
</dbReference>
<comment type="similarity">
    <text evidence="3">Belongs to the 2-oxoacid dehydrogenase family.</text>
</comment>
<protein>
    <recommendedName>
        <fullName evidence="4">dihydrolipoyllysine-residue succinyltransferase</fullName>
        <ecNumber evidence="4">2.3.1.61</ecNumber>
    </recommendedName>
    <alternativeName>
        <fullName evidence="10">2-oxoglutarate dehydrogenase complex component E2</fullName>
    </alternativeName>
</protein>
<feature type="compositionally biased region" description="Basic and acidic residues" evidence="11">
    <location>
        <begin position="139"/>
        <end position="161"/>
    </location>
</feature>
<dbReference type="Gene3D" id="2.40.50.100">
    <property type="match status" value="1"/>
</dbReference>
<evidence type="ECO:0000313" key="13">
    <source>
        <dbReference type="EMBL" id="TFY70977.1"/>
    </source>
</evidence>
<dbReference type="EC" id="2.3.1.61" evidence="4"/>
<dbReference type="PROSITE" id="PS00189">
    <property type="entry name" value="LIPOYL"/>
    <property type="match status" value="1"/>
</dbReference>
<dbReference type="GO" id="GO:0045252">
    <property type="term" value="C:oxoglutarate dehydrogenase complex"/>
    <property type="evidence" value="ECO:0007669"/>
    <property type="project" value="InterPro"/>
</dbReference>
<feature type="compositionally biased region" description="Low complexity" evidence="11">
    <location>
        <begin position="654"/>
        <end position="667"/>
    </location>
</feature>
<keyword evidence="8" id="KW-0809">Transit peptide</keyword>
<sequence length="1016" mass="109862">MLSKRVVAIARGRAALARGSPAGAVALSRGWEVASPYARAAKFHTTNLLKAETVKVPQMAESISEGTLRSWSKKPGDAVEADEEVATIETDKIDVSVNAPAAGKITELLANEEDTVTVGQDLFRFEPGAAGETPAPSSEEPKDLPKETEKKDVTEPKDQQQDKSLPPPPSPAAAPAESKKEPPKPAKKEQKAPKHEKPAPRPAVPGSRNETRVKMNRMRLRIAERLKESQNTAASLTTFNEIDMSSLMEMRKKYKEQVLKEHEVKLGFMSAFAKASCLALQEIPAANASIEGEEIVYRDYVDLSVAVATPKGLVTPVVRNAETMNFVDIEREIAALGKKARDGKLSLEDMAGGSFTISNGGVFGSLYGTPIINLPQAAVLGMHSIKERPVVVNGQIVIRPIMVVALTYDHRLLDGRDAVTFLGVYTTHEPALNGGNNGIPLRAPAAGVNGRTIGVVEAIATAVSKLPVGSDKDPWRQRQGLVEGQLDWRGPYGRRDSHWAQREWRCAASKCVAKVGVRKRATAETLREASLARRQRFFRRHSPFHPLLPPAIAMIMVQKPIHLLSSPTAHRRHPSAPPAVLVQSTRTPGLLSLSKPQHPTAQRPQQYQPQQRSSRSAQKGKVGGNDHRSPQPAPAKAQPAPGNRKPSGPKDSLATPPKAQAASASAEKSPRGRQHAMPATKDKAAPRSTSHSSVRANRRQPHQHHQGSPPPPSYIPSQAEVSTSKSKSSRSQSLNPRHPKASANPFDPFLVNQGSDNEASSPEAPDATPNKSAAKKQTENTPKLASRPSGKLARRRQTLPEVPGTPTPPSSKAVPVPRGKQPRAAVKPLSRSQPVQSSMPARPALLNFRSEETSPKPTGFPICDDLTDAEDDDVDLPSTPVREKRKTWQQSLVFEDGPRTAPLSSTFSGYPFYPSPTSTPSPDRKRRHQRYPSESVFNMSMDEDSSSSSSSDASIELKALVGLLPQMQRVPSLVSTPPPSNRSAKKEGQPGFFASSNFQNSPSPDELPPPAFGLSF</sequence>
<proteinExistence type="inferred from homology"/>
<keyword evidence="14" id="KW-1185">Reference proteome</keyword>
<dbReference type="InterPro" id="IPR000089">
    <property type="entry name" value="Biotin_lipoyl"/>
</dbReference>
<dbReference type="PANTHER" id="PTHR43416">
    <property type="entry name" value="DIHYDROLIPOYLLYSINE-RESIDUE SUCCINYLTRANSFERASE COMPONENT OF 2-OXOGLUTARATE DEHYDROGENASE COMPLEX, MITOCHONDRIAL-RELATED"/>
    <property type="match status" value="1"/>
</dbReference>
<keyword evidence="5" id="KW-0816">Tricarboxylic acid cycle</keyword>
<dbReference type="AlphaFoldDB" id="A0A4Y9ZAE4"/>
<evidence type="ECO:0000259" key="12">
    <source>
        <dbReference type="PROSITE" id="PS50968"/>
    </source>
</evidence>
<dbReference type="CDD" id="cd06849">
    <property type="entry name" value="lipoyl_domain"/>
    <property type="match status" value="1"/>
</dbReference>
<feature type="compositionally biased region" description="Pro residues" evidence="11">
    <location>
        <begin position="1005"/>
        <end position="1016"/>
    </location>
</feature>
<dbReference type="SUPFAM" id="SSF51230">
    <property type="entry name" value="Single hybrid motif"/>
    <property type="match status" value="1"/>
</dbReference>
<dbReference type="InterPro" id="IPR023213">
    <property type="entry name" value="CAT-like_dom_sf"/>
</dbReference>
<dbReference type="EMBL" id="SEOQ01000072">
    <property type="protein sequence ID" value="TFY70977.1"/>
    <property type="molecule type" value="Genomic_DNA"/>
</dbReference>
<feature type="compositionally biased region" description="Polar residues" evidence="11">
    <location>
        <begin position="830"/>
        <end position="839"/>
    </location>
</feature>
<dbReference type="UniPathway" id="UPA00868">
    <property type="reaction ID" value="UER00840"/>
</dbReference>
<evidence type="ECO:0000256" key="5">
    <source>
        <dbReference type="ARBA" id="ARBA00022532"/>
    </source>
</evidence>
<dbReference type="PANTHER" id="PTHR43416:SF5">
    <property type="entry name" value="DIHYDROLIPOYLLYSINE-RESIDUE SUCCINYLTRANSFERASE COMPONENT OF 2-OXOGLUTARATE DEHYDROGENASE COMPLEX, MITOCHONDRIAL"/>
    <property type="match status" value="1"/>
</dbReference>
<name>A0A4Y9ZAE4_9AGAM</name>
<feature type="region of interest" description="Disordered" evidence="11">
    <location>
        <begin position="126"/>
        <end position="214"/>
    </location>
</feature>
<keyword evidence="6" id="KW-0808">Transferase</keyword>
<dbReference type="InterPro" id="IPR003016">
    <property type="entry name" value="2-oxoA_DH_lipoyl-BS"/>
</dbReference>
<dbReference type="InterPro" id="IPR006255">
    <property type="entry name" value="SucB"/>
</dbReference>
<feature type="region of interest" description="Disordered" evidence="11">
    <location>
        <begin position="589"/>
        <end position="953"/>
    </location>
</feature>
<organism evidence="13 14">
    <name type="scientific">Dentipellis fragilis</name>
    <dbReference type="NCBI Taxonomy" id="205917"/>
    <lineage>
        <taxon>Eukaryota</taxon>
        <taxon>Fungi</taxon>
        <taxon>Dikarya</taxon>
        <taxon>Basidiomycota</taxon>
        <taxon>Agaricomycotina</taxon>
        <taxon>Agaricomycetes</taxon>
        <taxon>Russulales</taxon>
        <taxon>Hericiaceae</taxon>
        <taxon>Dentipellis</taxon>
    </lineage>
</organism>
<reference evidence="13 14" key="1">
    <citation type="submission" date="2019-02" db="EMBL/GenBank/DDBJ databases">
        <title>Genome sequencing of the rare red list fungi Dentipellis fragilis.</title>
        <authorList>
            <person name="Buettner E."/>
            <person name="Kellner H."/>
        </authorList>
    </citation>
    <scope>NUCLEOTIDE SEQUENCE [LARGE SCALE GENOMIC DNA]</scope>
    <source>
        <strain evidence="13 14">DSM 105465</strain>
    </source>
</reference>
<dbReference type="PROSITE" id="PS50968">
    <property type="entry name" value="BIOTINYL_LIPOYL"/>
    <property type="match status" value="1"/>
</dbReference>
<dbReference type="STRING" id="205917.A0A4Y9ZAE4"/>
<feature type="compositionally biased region" description="Basic residues" evidence="11">
    <location>
        <begin position="696"/>
        <end position="705"/>
    </location>
</feature>
<dbReference type="NCBIfam" id="TIGR01347">
    <property type="entry name" value="sucB"/>
    <property type="match status" value="1"/>
</dbReference>
<evidence type="ECO:0000256" key="9">
    <source>
        <dbReference type="ARBA" id="ARBA00023315"/>
    </source>
</evidence>
<evidence type="ECO:0000256" key="10">
    <source>
        <dbReference type="ARBA" id="ARBA00032406"/>
    </source>
</evidence>
<accession>A0A4Y9ZAE4</accession>
<feature type="compositionally biased region" description="Basic and acidic residues" evidence="11">
    <location>
        <begin position="177"/>
        <end position="199"/>
    </location>
</feature>
<feature type="compositionally biased region" description="Low complexity" evidence="11">
    <location>
        <begin position="717"/>
        <end position="733"/>
    </location>
</feature>
<dbReference type="SUPFAM" id="SSF52777">
    <property type="entry name" value="CoA-dependent acyltransferases"/>
    <property type="match status" value="1"/>
</dbReference>
<evidence type="ECO:0000256" key="6">
    <source>
        <dbReference type="ARBA" id="ARBA00022679"/>
    </source>
</evidence>
<dbReference type="OrthoDB" id="5391403at2759"/>
<evidence type="ECO:0000256" key="8">
    <source>
        <dbReference type="ARBA" id="ARBA00022946"/>
    </source>
</evidence>
<dbReference type="InterPro" id="IPR011053">
    <property type="entry name" value="Single_hybrid_motif"/>
</dbReference>
<evidence type="ECO:0000256" key="3">
    <source>
        <dbReference type="ARBA" id="ARBA00007317"/>
    </source>
</evidence>
<feature type="region of interest" description="Disordered" evidence="11">
    <location>
        <begin position="966"/>
        <end position="1016"/>
    </location>
</feature>
<gene>
    <name evidence="13" type="ORF">EVG20_g2021</name>
</gene>
<keyword evidence="9" id="KW-0012">Acyltransferase</keyword>
<feature type="compositionally biased region" description="Polar residues" evidence="11">
    <location>
        <begin position="994"/>
        <end position="1003"/>
    </location>
</feature>
<dbReference type="GO" id="GO:0004149">
    <property type="term" value="F:dihydrolipoyllysine-residue succinyltransferase activity"/>
    <property type="evidence" value="ECO:0007669"/>
    <property type="project" value="UniProtKB-EC"/>
</dbReference>
<comment type="cofactor">
    <cofactor evidence="1">
        <name>(R)-lipoate</name>
        <dbReference type="ChEBI" id="CHEBI:83088"/>
    </cofactor>
</comment>